<keyword evidence="13" id="KW-0812">Transmembrane</keyword>
<evidence type="ECO:0000256" key="3">
    <source>
        <dbReference type="ARBA" id="ARBA00022723"/>
    </source>
</evidence>
<evidence type="ECO:0000313" key="16">
    <source>
        <dbReference type="Proteomes" id="UP000311919"/>
    </source>
</evidence>
<feature type="domain" description="EF-hand" evidence="14">
    <location>
        <begin position="606"/>
        <end position="641"/>
    </location>
</feature>
<evidence type="ECO:0000256" key="10">
    <source>
        <dbReference type="ARBA" id="ARBA00056975"/>
    </source>
</evidence>
<dbReference type="InterPro" id="IPR011992">
    <property type="entry name" value="EF-hand-dom_pair"/>
</dbReference>
<dbReference type="SMART" id="SM00244">
    <property type="entry name" value="PHB"/>
    <property type="match status" value="1"/>
</dbReference>
<keyword evidence="5" id="KW-0677">Repeat</keyword>
<evidence type="ECO:0000256" key="9">
    <source>
        <dbReference type="ARBA" id="ARBA00023186"/>
    </source>
</evidence>
<feature type="domain" description="EF-hand" evidence="14">
    <location>
        <begin position="540"/>
        <end position="571"/>
    </location>
</feature>
<dbReference type="PANTHER" id="PTHR10264:SF19">
    <property type="entry name" value="AT06885P-RELATED"/>
    <property type="match status" value="1"/>
</dbReference>
<keyword evidence="4" id="KW-0732">Signal</keyword>
<dbReference type="GO" id="GO:0005788">
    <property type="term" value="C:endoplasmic reticulum lumen"/>
    <property type="evidence" value="ECO:0007669"/>
    <property type="project" value="UniProtKB-SubCell"/>
</dbReference>
<dbReference type="Proteomes" id="UP000311919">
    <property type="component" value="Unassembled WGS sequence"/>
</dbReference>
<dbReference type="PANTHER" id="PTHR10264">
    <property type="entry name" value="BAND 7 PROTEIN-RELATED"/>
    <property type="match status" value="1"/>
</dbReference>
<keyword evidence="16" id="KW-1185">Reference proteome</keyword>
<dbReference type="AlphaFoldDB" id="A0A4Z2DY10"/>
<comment type="caution">
    <text evidence="15">The sequence shown here is derived from an EMBL/GenBank/DDBJ whole genome shotgun (WGS) entry which is preliminary data.</text>
</comment>
<dbReference type="Gene3D" id="1.10.238.10">
    <property type="entry name" value="EF-hand"/>
    <property type="match status" value="3"/>
</dbReference>
<sequence length="658" mass="75802">MESRELSNVEIVNIRQPDRKSSEQRWEPENEKMGVGGVIIFILITILFICTLPISILFAVRTVQTYEKAIILRFGRVKRSGKNYVIGAGLQFVMPCADRIIRIDLRTKTVNIPPQEVLTSDAVTVSVDAVVFMRVIEPAAALLRVENSLKSAELLAVTTLRSVLGTYELSQLLTSRDQIDSKLKELLDDATSQWGIKIERVEIKDVSLPQDMQRAMAAQAQADRASKAKVIAAQGELEASSALTKAAIEMDKSPAALQLRYLQTLTTIAAEQNSTIIFPIPIELFKSLISKKLSNILHLNTISLLKFVCFYALLLFRFPTFHFTTYTMFTLNYLIYMLHIITCSNDFNNIDGKFNSYYLRPDEPDLHMLDDYQGHEHYDDFGQHYSEYDHDLITGSHEYSQKFKELEPEEAKLQLGKLFHKIDVDNNAKIDKEELKNWIIQSFISLDLEASKPRFKEYDADGDGQLAWSEYTNKIYGYTEQELEDLRKDGKNETSLFMQSIDEEKFRFDSADQDKTGYLNETEFVAFEHPHNYRHMAPYELKHTLRDFDKDKDGYISEVEYLADDKMNKDALIVERENFKNYDINADGKLDHDEMALWITPGFNRTATDEMEHLFNETDKDKDGLLTKEEVIDQHDLWVGSQATDYGRHLENLPRDEL</sequence>
<comment type="subunit">
    <text evidence="11">Interacts with PCSK6 (immature form including the propeptide); probably involved in the maturation and the secretion of PCSK6.</text>
</comment>
<proteinExistence type="inferred from homology"/>
<dbReference type="GO" id="GO:0005509">
    <property type="term" value="F:calcium ion binding"/>
    <property type="evidence" value="ECO:0007669"/>
    <property type="project" value="InterPro"/>
</dbReference>
<feature type="transmembrane region" description="Helical" evidence="13">
    <location>
        <begin position="296"/>
        <end position="317"/>
    </location>
</feature>
<keyword evidence="9" id="KW-0143">Chaperone</keyword>
<organism evidence="15 16">
    <name type="scientific">Schistosoma japonicum</name>
    <name type="common">Blood fluke</name>
    <dbReference type="NCBI Taxonomy" id="6182"/>
    <lineage>
        <taxon>Eukaryota</taxon>
        <taxon>Metazoa</taxon>
        <taxon>Spiralia</taxon>
        <taxon>Lophotrochozoa</taxon>
        <taxon>Platyhelminthes</taxon>
        <taxon>Trematoda</taxon>
        <taxon>Digenea</taxon>
        <taxon>Strigeidida</taxon>
        <taxon>Schistosomatoidea</taxon>
        <taxon>Schistosomatidae</taxon>
        <taxon>Schistosoma</taxon>
    </lineage>
</organism>
<dbReference type="SUPFAM" id="SSF117892">
    <property type="entry name" value="Band 7/SPFH domain"/>
    <property type="match status" value="1"/>
</dbReference>
<dbReference type="STRING" id="6182.A0A4Z2DY10"/>
<dbReference type="PROSITE" id="PS50222">
    <property type="entry name" value="EF_HAND_2"/>
    <property type="match status" value="3"/>
</dbReference>
<evidence type="ECO:0000259" key="14">
    <source>
        <dbReference type="PROSITE" id="PS50222"/>
    </source>
</evidence>
<dbReference type="InterPro" id="IPR001107">
    <property type="entry name" value="Band_7"/>
</dbReference>
<evidence type="ECO:0000256" key="13">
    <source>
        <dbReference type="SAM" id="Phobius"/>
    </source>
</evidence>
<dbReference type="EMBL" id="SKCS01000011">
    <property type="protein sequence ID" value="TNN21130.1"/>
    <property type="molecule type" value="Genomic_DNA"/>
</dbReference>
<evidence type="ECO:0000256" key="1">
    <source>
        <dbReference type="ARBA" id="ARBA00004319"/>
    </source>
</evidence>
<evidence type="ECO:0000256" key="6">
    <source>
        <dbReference type="ARBA" id="ARBA00022824"/>
    </source>
</evidence>
<dbReference type="Gene3D" id="6.10.250.2090">
    <property type="match status" value="1"/>
</dbReference>
<dbReference type="GO" id="GO:0015031">
    <property type="term" value="P:protein transport"/>
    <property type="evidence" value="ECO:0007669"/>
    <property type="project" value="UniProtKB-ARBA"/>
</dbReference>
<comment type="similarity">
    <text evidence="2">Belongs to the band 7/mec-2 family.</text>
</comment>
<dbReference type="Pfam" id="PF13202">
    <property type="entry name" value="EF-hand_5"/>
    <property type="match status" value="1"/>
</dbReference>
<reference evidence="15 16" key="1">
    <citation type="submission" date="2019-03" db="EMBL/GenBank/DDBJ databases">
        <title>An improved genome assembly of the fluke Schistosoma japonicum.</title>
        <authorList>
            <person name="Hu W."/>
            <person name="Luo F."/>
            <person name="Yin M."/>
            <person name="Mo X."/>
            <person name="Sun C."/>
            <person name="Wu Q."/>
            <person name="Zhu B."/>
            <person name="Xiang M."/>
            <person name="Wang J."/>
            <person name="Wang Y."/>
            <person name="Zhang T."/>
            <person name="Xu B."/>
            <person name="Zheng H."/>
            <person name="Feng Z."/>
        </authorList>
    </citation>
    <scope>NUCLEOTIDE SEQUENCE [LARGE SCALE GENOMIC DNA]</scope>
    <source>
        <strain evidence="15">HuSjv2</strain>
        <tissue evidence="15">Worms</tissue>
    </source>
</reference>
<keyword evidence="3" id="KW-0479">Metal-binding</keyword>
<dbReference type="SMART" id="SM00054">
    <property type="entry name" value="EFh"/>
    <property type="match status" value="5"/>
</dbReference>
<evidence type="ECO:0000256" key="4">
    <source>
        <dbReference type="ARBA" id="ARBA00022729"/>
    </source>
</evidence>
<evidence type="ECO:0000256" key="8">
    <source>
        <dbReference type="ARBA" id="ARBA00023180"/>
    </source>
</evidence>
<keyword evidence="7" id="KW-0106">Calcium</keyword>
<dbReference type="InterPro" id="IPR001972">
    <property type="entry name" value="Stomatin_HflK_fam"/>
</dbReference>
<dbReference type="Pfam" id="PF13499">
    <property type="entry name" value="EF-hand_7"/>
    <property type="match status" value="2"/>
</dbReference>
<keyword evidence="8" id="KW-0325">Glycoprotein</keyword>
<dbReference type="PRINTS" id="PR00721">
    <property type="entry name" value="STOMATIN"/>
</dbReference>
<accession>A0A4Z2DY10</accession>
<evidence type="ECO:0000256" key="5">
    <source>
        <dbReference type="ARBA" id="ARBA00022737"/>
    </source>
</evidence>
<comment type="function">
    <text evidence="10">Probable molecular chaperone assisting protein biosynthesis and transport in the endoplasmic reticulum. Required for the proper biosynthesis and transport of pulmonary surfactant-associated protein A/SP-A, pulmonary surfactant-associated protein D/SP-D and the lipid transporter ABCA3. By regulating both the proper expression and the degradation through the endoplasmic reticulum-associated protein degradation pathway of these proteins plays a crucial role in pulmonary surfactant homeostasis. Has an anti-fibrotic activity by negatively regulating the secretion of type I and type III collagens. This calcium-binding protein also transiently associates with immature PCSK6 and regulates its secretion.</text>
</comment>
<dbReference type="InterPro" id="IPR002048">
    <property type="entry name" value="EF_hand_dom"/>
</dbReference>
<dbReference type="OrthoDB" id="6223661at2759"/>
<keyword evidence="13" id="KW-1133">Transmembrane helix</keyword>
<dbReference type="InterPro" id="IPR043202">
    <property type="entry name" value="Band-7_stomatin-like"/>
</dbReference>
<dbReference type="InterPro" id="IPR036013">
    <property type="entry name" value="Band_7/SPFH_dom_sf"/>
</dbReference>
<name>A0A4Z2DY10_SCHJA</name>
<comment type="subcellular location">
    <subcellularLocation>
        <location evidence="1">Endoplasmic reticulum lumen</location>
    </subcellularLocation>
</comment>
<dbReference type="Gene3D" id="3.30.479.30">
    <property type="entry name" value="Band 7 domain"/>
    <property type="match status" value="1"/>
</dbReference>
<keyword evidence="6" id="KW-0256">Endoplasmic reticulum</keyword>
<dbReference type="GO" id="GO:0009898">
    <property type="term" value="C:cytoplasmic side of plasma membrane"/>
    <property type="evidence" value="ECO:0007669"/>
    <property type="project" value="UniProtKB-ARBA"/>
</dbReference>
<feature type="domain" description="EF-hand" evidence="14">
    <location>
        <begin position="410"/>
        <end position="445"/>
    </location>
</feature>
<dbReference type="InterPro" id="IPR018247">
    <property type="entry name" value="EF_Hand_1_Ca_BS"/>
</dbReference>
<dbReference type="PROSITE" id="PS00018">
    <property type="entry name" value="EF_HAND_1"/>
    <property type="match status" value="5"/>
</dbReference>
<dbReference type="CDD" id="cd16227">
    <property type="entry name" value="EFh_CREC_RCN2_like"/>
    <property type="match status" value="1"/>
</dbReference>
<dbReference type="SUPFAM" id="SSF47473">
    <property type="entry name" value="EF-hand"/>
    <property type="match status" value="2"/>
</dbReference>
<dbReference type="FunFam" id="3.30.479.30:FF:000004">
    <property type="entry name" value="Putative membrane protease family, stomatin"/>
    <property type="match status" value="1"/>
</dbReference>
<dbReference type="Pfam" id="PF01145">
    <property type="entry name" value="Band_7"/>
    <property type="match status" value="1"/>
</dbReference>
<gene>
    <name evidence="15" type="ORF">EWB00_000310</name>
</gene>
<feature type="transmembrane region" description="Helical" evidence="13">
    <location>
        <begin position="35"/>
        <end position="60"/>
    </location>
</feature>
<protein>
    <recommendedName>
        <fullName evidence="12">Reticulocalbin-3</fullName>
    </recommendedName>
</protein>
<dbReference type="FunFam" id="1.10.238.10:FF:000104">
    <property type="entry name" value="calumenin isoform X1"/>
    <property type="match status" value="1"/>
</dbReference>
<evidence type="ECO:0000256" key="11">
    <source>
        <dbReference type="ARBA" id="ARBA00063143"/>
    </source>
</evidence>
<evidence type="ECO:0000313" key="15">
    <source>
        <dbReference type="EMBL" id="TNN21130.1"/>
    </source>
</evidence>
<evidence type="ECO:0000256" key="7">
    <source>
        <dbReference type="ARBA" id="ARBA00022837"/>
    </source>
</evidence>
<evidence type="ECO:0000256" key="2">
    <source>
        <dbReference type="ARBA" id="ARBA00008164"/>
    </source>
</evidence>
<evidence type="ECO:0000256" key="12">
    <source>
        <dbReference type="ARBA" id="ARBA00072696"/>
    </source>
</evidence>
<keyword evidence="13" id="KW-0472">Membrane</keyword>